<evidence type="ECO:0000313" key="9">
    <source>
        <dbReference type="EMBL" id="EIJ71176.1"/>
    </source>
</evidence>
<dbReference type="PANTHER" id="PTHR47153">
    <property type="entry name" value="LACTATE UTILIZATION PROTEIN B"/>
    <property type="match status" value="1"/>
</dbReference>
<dbReference type="InterPro" id="IPR017900">
    <property type="entry name" value="4Fe4S_Fe_S_CS"/>
</dbReference>
<evidence type="ECO:0000256" key="1">
    <source>
        <dbReference type="ARBA" id="ARBA00022448"/>
    </source>
</evidence>
<evidence type="ECO:0000256" key="5">
    <source>
        <dbReference type="ARBA" id="ARBA00022982"/>
    </source>
</evidence>
<dbReference type="GO" id="GO:0006089">
    <property type="term" value="P:lactate metabolic process"/>
    <property type="evidence" value="ECO:0007669"/>
    <property type="project" value="InterPro"/>
</dbReference>
<keyword evidence="2" id="KW-0004">4Fe-4S</keyword>
<evidence type="ECO:0000256" key="3">
    <source>
        <dbReference type="ARBA" id="ARBA00022723"/>
    </source>
</evidence>
<dbReference type="EMBL" id="AJSX01000008">
    <property type="protein sequence ID" value="EIJ71176.1"/>
    <property type="molecule type" value="Genomic_DNA"/>
</dbReference>
<evidence type="ECO:0000256" key="2">
    <source>
        <dbReference type="ARBA" id="ARBA00022485"/>
    </source>
</evidence>
<organism evidence="9 10">
    <name type="scientific">Pasteurella bettyae CCUG 2042</name>
    <dbReference type="NCBI Taxonomy" id="1095749"/>
    <lineage>
        <taxon>Bacteria</taxon>
        <taxon>Pseudomonadati</taxon>
        <taxon>Pseudomonadota</taxon>
        <taxon>Gammaproteobacteria</taxon>
        <taxon>Pasteurellales</taxon>
        <taxon>Pasteurellaceae</taxon>
        <taxon>Pasteurella</taxon>
    </lineage>
</organism>
<dbReference type="Pfam" id="PF02589">
    <property type="entry name" value="LUD_dom"/>
    <property type="match status" value="1"/>
</dbReference>
<feature type="domain" description="4Fe-4S ferredoxin-type" evidence="8">
    <location>
        <begin position="303"/>
        <end position="334"/>
    </location>
</feature>
<keyword evidence="7" id="KW-0411">Iron-sulfur</keyword>
<dbReference type="PANTHER" id="PTHR47153:SF2">
    <property type="entry name" value="LACTATE UTILIZATION PROTEIN B"/>
    <property type="match status" value="1"/>
</dbReference>
<dbReference type="InterPro" id="IPR004452">
    <property type="entry name" value="LutB/LldF"/>
</dbReference>
<evidence type="ECO:0000256" key="4">
    <source>
        <dbReference type="ARBA" id="ARBA00022737"/>
    </source>
</evidence>
<keyword evidence="6" id="KW-0408">Iron</keyword>
<dbReference type="SUPFAM" id="SSF46548">
    <property type="entry name" value="alpha-helical ferredoxin"/>
    <property type="match status" value="1"/>
</dbReference>
<dbReference type="PROSITE" id="PS00198">
    <property type="entry name" value="4FE4S_FER_1"/>
    <property type="match status" value="2"/>
</dbReference>
<dbReference type="SUPFAM" id="SSF100950">
    <property type="entry name" value="NagB/RpiA/CoA transferase-like"/>
    <property type="match status" value="1"/>
</dbReference>
<reference evidence="9 10" key="1">
    <citation type="submission" date="2012-03" db="EMBL/GenBank/DDBJ databases">
        <authorList>
            <person name="Harkins D.M."/>
            <person name="Madupu R."/>
            <person name="Durkin A.S."/>
            <person name="Torralba M."/>
            <person name="Methe B."/>
            <person name="Sutton G.G."/>
            <person name="Nelson K.E."/>
        </authorList>
    </citation>
    <scope>NUCLEOTIDE SEQUENCE [LARGE SCALE GENOMIC DNA]</scope>
    <source>
        <strain evidence="9 10">CCUG 2042</strain>
    </source>
</reference>
<dbReference type="Proteomes" id="UP000006457">
    <property type="component" value="Unassembled WGS sequence"/>
</dbReference>
<dbReference type="NCBIfam" id="TIGR00273">
    <property type="entry name" value="LutB/LldF family L-lactate oxidation iron-sulfur protein"/>
    <property type="match status" value="1"/>
</dbReference>
<dbReference type="GO" id="GO:0046872">
    <property type="term" value="F:metal ion binding"/>
    <property type="evidence" value="ECO:0007669"/>
    <property type="project" value="UniProtKB-KW"/>
</dbReference>
<dbReference type="PATRIC" id="fig|1095749.3.peg.528"/>
<dbReference type="GO" id="GO:0051539">
    <property type="term" value="F:4 iron, 4 sulfur cluster binding"/>
    <property type="evidence" value="ECO:0007669"/>
    <property type="project" value="UniProtKB-KW"/>
</dbReference>
<name>I3DHI3_9PAST</name>
<dbReference type="Gene3D" id="3.40.50.10420">
    <property type="entry name" value="NagB/RpiA/CoA transferase-like"/>
    <property type="match status" value="1"/>
</dbReference>
<comment type="caution">
    <text evidence="9">The sequence shown here is derived from an EMBL/GenBank/DDBJ whole genome shotgun (WGS) entry which is preliminary data.</text>
</comment>
<keyword evidence="5" id="KW-0249">Electron transport</keyword>
<keyword evidence="3" id="KW-0479">Metal-binding</keyword>
<dbReference type="Gene3D" id="1.10.1060.10">
    <property type="entry name" value="Alpha-helical ferredoxin"/>
    <property type="match status" value="1"/>
</dbReference>
<evidence type="ECO:0000313" key="10">
    <source>
        <dbReference type="Proteomes" id="UP000006457"/>
    </source>
</evidence>
<evidence type="ECO:0000259" key="8">
    <source>
        <dbReference type="PROSITE" id="PS51379"/>
    </source>
</evidence>
<dbReference type="InterPro" id="IPR037171">
    <property type="entry name" value="NagB/RpiA_transferase-like"/>
</dbReference>
<evidence type="ECO:0000256" key="6">
    <source>
        <dbReference type="ARBA" id="ARBA00023004"/>
    </source>
</evidence>
<keyword evidence="1" id="KW-0813">Transport</keyword>
<dbReference type="PROSITE" id="PS51379">
    <property type="entry name" value="4FE4S_FER_2"/>
    <property type="match status" value="1"/>
</dbReference>
<evidence type="ECO:0000256" key="7">
    <source>
        <dbReference type="ARBA" id="ARBA00023014"/>
    </source>
</evidence>
<keyword evidence="4" id="KW-0677">Repeat</keyword>
<dbReference type="OrthoDB" id="5289041at2"/>
<dbReference type="eggNOG" id="COG1139">
    <property type="taxonomic scope" value="Bacteria"/>
</dbReference>
<keyword evidence="10" id="KW-1185">Reference proteome</keyword>
<dbReference type="InterPro" id="IPR003741">
    <property type="entry name" value="LUD_dom"/>
</dbReference>
<dbReference type="InterPro" id="IPR017896">
    <property type="entry name" value="4Fe4S_Fe-S-bd"/>
</dbReference>
<dbReference type="AlphaFoldDB" id="I3DHI3"/>
<accession>I3DHI3</accession>
<proteinExistence type="predicted"/>
<sequence length="469" mass="52026">MSYLQTNTLPFKQRVDQQVNNEIVRKALVKAQETIGANRQRMVDELGNWEEWRDAAAQIRNHVLANLDAYLYQLSEKVTENGGHVFFAETAEEATNYIKQVAKAKNAQKIVKSKSMVTEEIGMNHVLEAEGINVIETDLGEYLLQIVGDKPSHIVVPAIHKDRHKIRQDLQDMLGYNGSETPEEMTAFVRQKIRQDFLEADIGISGCNFAVAETGSVCLVTNEGNLRMATTVPKTHIAVMGMERLAPTFQEVDVLITMLARSAVGAKLTAYNTWLTGPRLEGETDGPEEFHLVIVDNGRSKILESKFKEVLRCIRCGACLNTCPAYRQIGGHGYGSIYPGPIGSVISPLLGGYEEFKELPYACSLCTACNSVCPVKIPLAQLILKHRENIAQSGMTPMAERLSIFGFNFANSHPTLWKVGVKVGAKVASKFIKNGKTPVNFGALAEWTKARDLPNAEGESFREWFTYRG</sequence>
<gene>
    <name evidence="9" type="ORF">HMPREF1052_1933</name>
</gene>
<dbReference type="InterPro" id="IPR024185">
    <property type="entry name" value="FTHF_cligase-like_sf"/>
</dbReference>
<dbReference type="RefSeq" id="WP_005759326.1">
    <property type="nucleotide sequence ID" value="NZ_AJSX01000008.1"/>
</dbReference>
<protein>
    <submittedName>
        <fullName evidence="9">Iron-sulfur cluster-binding protein</fullName>
    </submittedName>
</protein>
<dbReference type="InterPro" id="IPR009051">
    <property type="entry name" value="Helical_ferredxn"/>
</dbReference>
<dbReference type="Pfam" id="PF11870">
    <property type="entry name" value="LutB_C"/>
    <property type="match status" value="1"/>
</dbReference>
<dbReference type="Pfam" id="PF13183">
    <property type="entry name" value="Fer4_8"/>
    <property type="match status" value="1"/>
</dbReference>
<dbReference type="InterPro" id="IPR024569">
    <property type="entry name" value="LutB_C"/>
</dbReference>